<dbReference type="Proteomes" id="UP000425817">
    <property type="component" value="Chromosome"/>
</dbReference>
<evidence type="ECO:0000313" key="3">
    <source>
        <dbReference type="EMBL" id="QGW82548.1"/>
    </source>
</evidence>
<dbReference type="GO" id="GO:0016491">
    <property type="term" value="F:oxidoreductase activity"/>
    <property type="evidence" value="ECO:0007669"/>
    <property type="project" value="UniProtKB-KW"/>
</dbReference>
<dbReference type="PRINTS" id="PR00081">
    <property type="entry name" value="GDHRDH"/>
</dbReference>
<protein>
    <submittedName>
        <fullName evidence="3">SDR family oxidoreductase</fullName>
    </submittedName>
</protein>
<evidence type="ECO:0000256" key="2">
    <source>
        <dbReference type="ARBA" id="ARBA00023002"/>
    </source>
</evidence>
<keyword evidence="2" id="KW-0560">Oxidoreductase</keyword>
<dbReference type="Gene3D" id="3.40.50.720">
    <property type="entry name" value="NAD(P)-binding Rossmann-like Domain"/>
    <property type="match status" value="1"/>
</dbReference>
<dbReference type="Pfam" id="PF13561">
    <property type="entry name" value="adh_short_C2"/>
    <property type="match status" value="1"/>
</dbReference>
<dbReference type="PRINTS" id="PR00080">
    <property type="entry name" value="SDRFAMILY"/>
</dbReference>
<proteinExistence type="inferred from homology"/>
<dbReference type="InterPro" id="IPR036291">
    <property type="entry name" value="NAD(P)-bd_dom_sf"/>
</dbReference>
<sequence length="233" mass="23387">MSNKAAPHAVVTGSSSGIGRAIASHLLGEGWRVSGLDLAAPTLFDAAFAHTAVDLSNAEGIARAAAALQDADALVHAAGVLRVGPLGQLDHAGGELMWRLHVDAATRLADALVPAMAVRGSGRVVFVGSRVAQGLPGRGQYAATKAALIALARSWAAEVAASGVTINVVSPGATQTAMLQDPARSGSTPRLPPIGRLIQPEEIAALVAFLLSAPAAAITGQDIAICGGASLHR</sequence>
<comment type="similarity">
    <text evidence="1">Belongs to the short-chain dehydrogenases/reductases (SDR) family.</text>
</comment>
<organism evidence="3 4">
    <name type="scientific">Variovorax paradoxus</name>
    <dbReference type="NCBI Taxonomy" id="34073"/>
    <lineage>
        <taxon>Bacteria</taxon>
        <taxon>Pseudomonadati</taxon>
        <taxon>Pseudomonadota</taxon>
        <taxon>Betaproteobacteria</taxon>
        <taxon>Burkholderiales</taxon>
        <taxon>Comamonadaceae</taxon>
        <taxon>Variovorax</taxon>
    </lineage>
</organism>
<gene>
    <name evidence="3" type="ORF">GOQ09_13610</name>
</gene>
<reference evidence="3 4" key="1">
    <citation type="submission" date="2019-12" db="EMBL/GenBank/DDBJ databases">
        <title>Hybrid Genome Assemblies of two High G+C Isolates from Undergraduate Microbiology Courses.</title>
        <authorList>
            <person name="Ne Ville C.J."/>
            <person name="Enright D."/>
            <person name="Hernandez I."/>
            <person name="Dodsworth J."/>
            <person name="Orwin P.M."/>
        </authorList>
    </citation>
    <scope>NUCLEOTIDE SEQUENCE [LARGE SCALE GENOMIC DNA]</scope>
    <source>
        <strain evidence="3 4">CSUSB</strain>
    </source>
</reference>
<accession>A0A6I6HGY7</accession>
<dbReference type="SUPFAM" id="SSF51735">
    <property type="entry name" value="NAD(P)-binding Rossmann-fold domains"/>
    <property type="match status" value="1"/>
</dbReference>
<evidence type="ECO:0000313" key="4">
    <source>
        <dbReference type="Proteomes" id="UP000425817"/>
    </source>
</evidence>
<dbReference type="InterPro" id="IPR002347">
    <property type="entry name" value="SDR_fam"/>
</dbReference>
<evidence type="ECO:0000256" key="1">
    <source>
        <dbReference type="ARBA" id="ARBA00006484"/>
    </source>
</evidence>
<dbReference type="PANTHER" id="PTHR43477:SF1">
    <property type="entry name" value="DIHYDROANTICAPSIN 7-DEHYDROGENASE"/>
    <property type="match status" value="1"/>
</dbReference>
<dbReference type="RefSeq" id="WP_157613886.1">
    <property type="nucleotide sequence ID" value="NZ_CP046622.1"/>
</dbReference>
<dbReference type="OrthoDB" id="8665216at2"/>
<name>A0A6I6HGY7_VARPD</name>
<dbReference type="CDD" id="cd05233">
    <property type="entry name" value="SDR_c"/>
    <property type="match status" value="1"/>
</dbReference>
<dbReference type="PANTHER" id="PTHR43477">
    <property type="entry name" value="DIHYDROANTICAPSIN 7-DEHYDROGENASE"/>
    <property type="match status" value="1"/>
</dbReference>
<dbReference type="EMBL" id="CP046622">
    <property type="protein sequence ID" value="QGW82548.1"/>
    <property type="molecule type" value="Genomic_DNA"/>
</dbReference>
<dbReference type="AlphaFoldDB" id="A0A6I6HGY7"/>
<dbReference type="InterPro" id="IPR051122">
    <property type="entry name" value="SDR_DHRS6-like"/>
</dbReference>